<dbReference type="PROSITE" id="PS00409">
    <property type="entry name" value="PROKAR_NTER_METHYL"/>
    <property type="match status" value="1"/>
</dbReference>
<evidence type="ECO:0000259" key="9">
    <source>
        <dbReference type="Pfam" id="PF12019"/>
    </source>
</evidence>
<dbReference type="InterPro" id="IPR012902">
    <property type="entry name" value="N_methyl_site"/>
</dbReference>
<dbReference type="Proteomes" id="UP000715781">
    <property type="component" value="Unassembled WGS sequence"/>
</dbReference>
<feature type="domain" description="General secretion pathway GspH" evidence="9">
    <location>
        <begin position="62"/>
        <end position="166"/>
    </location>
</feature>
<dbReference type="GO" id="GO:0015627">
    <property type="term" value="C:type II protein secretion system complex"/>
    <property type="evidence" value="ECO:0007669"/>
    <property type="project" value="InterPro"/>
</dbReference>
<proteinExistence type="predicted"/>
<dbReference type="AlphaFoldDB" id="A0A951PTA4"/>
<comment type="subcellular location">
    <subcellularLocation>
        <location evidence="1">Cell inner membrane</location>
        <topology evidence="1">Single-pass membrane protein</topology>
    </subcellularLocation>
</comment>
<feature type="transmembrane region" description="Helical" evidence="8">
    <location>
        <begin position="31"/>
        <end position="52"/>
    </location>
</feature>
<dbReference type="GO" id="GO:0005886">
    <property type="term" value="C:plasma membrane"/>
    <property type="evidence" value="ECO:0007669"/>
    <property type="project" value="UniProtKB-SubCell"/>
</dbReference>
<evidence type="ECO:0000313" key="11">
    <source>
        <dbReference type="Proteomes" id="UP000715781"/>
    </source>
</evidence>
<name>A0A951PTA4_9NOST</name>
<evidence type="ECO:0000256" key="2">
    <source>
        <dbReference type="ARBA" id="ARBA00022475"/>
    </source>
</evidence>
<gene>
    <name evidence="10" type="ORF">KME32_01830</name>
</gene>
<keyword evidence="6 8" id="KW-1133">Transmembrane helix</keyword>
<sequence length="188" mass="21127">MNVYRNLYNYLQIIKYSNINFSSGFTLLETLTVILMIGILSAIAAPSWLTVVDTQRLKTAQSEVYSAMRQAQSQAKKEKLAWQTSFRNNNGIVQWAVHPASVNPANANWNNLDANVRLDEETTLQQSGGVRRIQFDYMGNVDKPPLGRITLSSKHGGRAKRCVFVSTILGAMRTSKERTTAQDGKYCY</sequence>
<evidence type="ECO:0000256" key="3">
    <source>
        <dbReference type="ARBA" id="ARBA00022481"/>
    </source>
</evidence>
<accession>A0A951PTA4</accession>
<evidence type="ECO:0000256" key="1">
    <source>
        <dbReference type="ARBA" id="ARBA00004377"/>
    </source>
</evidence>
<comment type="caution">
    <text evidence="10">The sequence shown here is derived from an EMBL/GenBank/DDBJ whole genome shotgun (WGS) entry which is preliminary data.</text>
</comment>
<dbReference type="InterPro" id="IPR045584">
    <property type="entry name" value="Pilin-like"/>
</dbReference>
<evidence type="ECO:0000256" key="5">
    <source>
        <dbReference type="ARBA" id="ARBA00022692"/>
    </source>
</evidence>
<evidence type="ECO:0000256" key="4">
    <source>
        <dbReference type="ARBA" id="ARBA00022519"/>
    </source>
</evidence>
<dbReference type="SUPFAM" id="SSF54523">
    <property type="entry name" value="Pili subunits"/>
    <property type="match status" value="1"/>
</dbReference>
<dbReference type="InterPro" id="IPR022346">
    <property type="entry name" value="T2SS_GspH"/>
</dbReference>
<dbReference type="NCBIfam" id="TIGR02532">
    <property type="entry name" value="IV_pilin_GFxxxE"/>
    <property type="match status" value="1"/>
</dbReference>
<dbReference type="GO" id="GO:0015628">
    <property type="term" value="P:protein secretion by the type II secretion system"/>
    <property type="evidence" value="ECO:0007669"/>
    <property type="project" value="InterPro"/>
</dbReference>
<organism evidence="10 11">
    <name type="scientific">Mojavia pulchra JT2-VF2</name>
    <dbReference type="NCBI Taxonomy" id="287848"/>
    <lineage>
        <taxon>Bacteria</taxon>
        <taxon>Bacillati</taxon>
        <taxon>Cyanobacteriota</taxon>
        <taxon>Cyanophyceae</taxon>
        <taxon>Nostocales</taxon>
        <taxon>Nostocaceae</taxon>
    </lineage>
</organism>
<reference evidence="10" key="1">
    <citation type="submission" date="2021-05" db="EMBL/GenBank/DDBJ databases">
        <authorList>
            <person name="Pietrasiak N."/>
            <person name="Ward R."/>
            <person name="Stajich J.E."/>
            <person name="Kurbessoian T."/>
        </authorList>
    </citation>
    <scope>NUCLEOTIDE SEQUENCE</scope>
    <source>
        <strain evidence="10">JT2-VF2</strain>
    </source>
</reference>
<keyword evidence="2" id="KW-1003">Cell membrane</keyword>
<dbReference type="Gene3D" id="3.30.700.10">
    <property type="entry name" value="Glycoprotein, Type 4 Pilin"/>
    <property type="match status" value="1"/>
</dbReference>
<evidence type="ECO:0000256" key="7">
    <source>
        <dbReference type="ARBA" id="ARBA00023136"/>
    </source>
</evidence>
<keyword evidence="3" id="KW-0488">Methylation</keyword>
<dbReference type="EMBL" id="JAHHHN010000001">
    <property type="protein sequence ID" value="MBW4559889.1"/>
    <property type="molecule type" value="Genomic_DNA"/>
</dbReference>
<protein>
    <submittedName>
        <fullName evidence="10">Type II secretion system GspH family protein</fullName>
    </submittedName>
</protein>
<evidence type="ECO:0000256" key="8">
    <source>
        <dbReference type="SAM" id="Phobius"/>
    </source>
</evidence>
<evidence type="ECO:0000313" key="10">
    <source>
        <dbReference type="EMBL" id="MBW4559889.1"/>
    </source>
</evidence>
<keyword evidence="7 8" id="KW-0472">Membrane</keyword>
<keyword evidence="5 8" id="KW-0812">Transmembrane</keyword>
<evidence type="ECO:0000256" key="6">
    <source>
        <dbReference type="ARBA" id="ARBA00022989"/>
    </source>
</evidence>
<keyword evidence="4" id="KW-0997">Cell inner membrane</keyword>
<dbReference type="Pfam" id="PF12019">
    <property type="entry name" value="GspH"/>
    <property type="match status" value="1"/>
</dbReference>
<reference evidence="10" key="2">
    <citation type="journal article" date="2022" name="Microbiol. Resour. Announc.">
        <title>Metagenome Sequencing to Explore Phylogenomics of Terrestrial Cyanobacteria.</title>
        <authorList>
            <person name="Ward R.D."/>
            <person name="Stajich J.E."/>
            <person name="Johansen J.R."/>
            <person name="Huntemann M."/>
            <person name="Clum A."/>
            <person name="Foster B."/>
            <person name="Foster B."/>
            <person name="Roux S."/>
            <person name="Palaniappan K."/>
            <person name="Varghese N."/>
            <person name="Mukherjee S."/>
            <person name="Reddy T.B.K."/>
            <person name="Daum C."/>
            <person name="Copeland A."/>
            <person name="Chen I.A."/>
            <person name="Ivanova N.N."/>
            <person name="Kyrpides N.C."/>
            <person name="Shapiro N."/>
            <person name="Eloe-Fadrosh E.A."/>
            <person name="Pietrasiak N."/>
        </authorList>
    </citation>
    <scope>NUCLEOTIDE SEQUENCE</scope>
    <source>
        <strain evidence="10">JT2-VF2</strain>
    </source>
</reference>